<feature type="region of interest" description="Disordered" evidence="1">
    <location>
        <begin position="97"/>
        <end position="116"/>
    </location>
</feature>
<proteinExistence type="predicted"/>
<gene>
    <name evidence="2" type="ORF">ODALV1_LOCUS7842</name>
</gene>
<feature type="region of interest" description="Disordered" evidence="1">
    <location>
        <begin position="463"/>
        <end position="490"/>
    </location>
</feature>
<feature type="compositionally biased region" description="Low complexity" evidence="1">
    <location>
        <begin position="351"/>
        <end position="365"/>
    </location>
</feature>
<evidence type="ECO:0000313" key="3">
    <source>
        <dbReference type="Proteomes" id="UP001642540"/>
    </source>
</evidence>
<name>A0ABP1Q6E4_9HEXA</name>
<keyword evidence="3" id="KW-1185">Reference proteome</keyword>
<dbReference type="CDD" id="cd22249">
    <property type="entry name" value="UDM1_RNF168_RNF169-like"/>
    <property type="match status" value="1"/>
</dbReference>
<reference evidence="2 3" key="1">
    <citation type="submission" date="2024-08" db="EMBL/GenBank/DDBJ databases">
        <authorList>
            <person name="Cucini C."/>
            <person name="Frati F."/>
        </authorList>
    </citation>
    <scope>NUCLEOTIDE SEQUENCE [LARGE SCALE GENOMIC DNA]</scope>
</reference>
<dbReference type="Proteomes" id="UP001642540">
    <property type="component" value="Unassembled WGS sequence"/>
</dbReference>
<organism evidence="2 3">
    <name type="scientific">Orchesella dallaii</name>
    <dbReference type="NCBI Taxonomy" id="48710"/>
    <lineage>
        <taxon>Eukaryota</taxon>
        <taxon>Metazoa</taxon>
        <taxon>Ecdysozoa</taxon>
        <taxon>Arthropoda</taxon>
        <taxon>Hexapoda</taxon>
        <taxon>Collembola</taxon>
        <taxon>Entomobryomorpha</taxon>
        <taxon>Entomobryoidea</taxon>
        <taxon>Orchesellidae</taxon>
        <taxon>Orchesellinae</taxon>
        <taxon>Orchesella</taxon>
    </lineage>
</organism>
<evidence type="ECO:0000313" key="2">
    <source>
        <dbReference type="EMBL" id="CAL8091130.1"/>
    </source>
</evidence>
<feature type="compositionally biased region" description="Low complexity" evidence="1">
    <location>
        <begin position="715"/>
        <end position="729"/>
    </location>
</feature>
<feature type="compositionally biased region" description="Low complexity" evidence="1">
    <location>
        <begin position="736"/>
        <end position="752"/>
    </location>
</feature>
<feature type="region of interest" description="Disordered" evidence="1">
    <location>
        <begin position="174"/>
        <end position="266"/>
    </location>
</feature>
<accession>A0ABP1Q6E4</accession>
<evidence type="ECO:0000256" key="1">
    <source>
        <dbReference type="SAM" id="MobiDB-lite"/>
    </source>
</evidence>
<feature type="compositionally biased region" description="Basic and acidic residues" evidence="1">
    <location>
        <begin position="339"/>
        <end position="350"/>
    </location>
</feature>
<dbReference type="EMBL" id="CAXLJM020000024">
    <property type="protein sequence ID" value="CAL8091130.1"/>
    <property type="molecule type" value="Genomic_DNA"/>
</dbReference>
<feature type="compositionally biased region" description="Low complexity" evidence="1">
    <location>
        <begin position="325"/>
        <end position="338"/>
    </location>
</feature>
<feature type="region of interest" description="Disordered" evidence="1">
    <location>
        <begin position="521"/>
        <end position="541"/>
    </location>
</feature>
<protein>
    <submittedName>
        <fullName evidence="2">Uncharacterized protein</fullName>
    </submittedName>
</protein>
<sequence length="796" mass="87968">MHLFFQIQGYHSKEKAKWVTHSGWHGPPYNTNTYQKGYEKGKAIINAINFGQAKVNAIASIFKPKGLGWRAPPPKGWKSGPPPPVYGPPGWSTGVDFAYGSHSDPTPSVKPPSYSYGAPPPPSSIYGAPPPSSAYGAPAESYGVPPLPSTSYSGGAPLSYDDYYHGGNRKNGGTFSSLLSSISGGGADNQVDNQNEKKNSRRVYKEPVSPSGFYTSAYNTPGEQYTGIMTNEPSTQGDKFLRGDDDILSSSSPSIKSSSSVSAPNEILESYLEQRLKAEAEKQKDTERKQETQQLVQLLRKAYLKQLVDSLQEEETTKTAENRQLSSLSSSIESLFGSRESRSTEQRNNNEVEGSVGSSGSSNSGGSVGGAQNLIRDILIKEVFTSGESTSGNGEGDHIDTAEVASITERVMSLSQSEREELIKGLDELGDNEEQVLQNPKTTESTSTERMSEELLLALVSSTENTLVEGEEEKKREERSEKTNDADENGMLQLLLPANWVQTENSFAKEGIPFSVRIRRQTAAHSGSEDPAPTPSPEDQQKIQGFVDDIRKFFTLLSALDQDQCLQKLVCDVHTNEKDLTTLTLYEKNILTTFKLMKALMPEGEEDSSTKYRYAAVVGETGQSMELCQQTYTSCGYSTSQIVALGTQEEATPSDWAGAGTSVASTPGPIVVPTVLQQRERETTTEAPALRSDFVSQMPPTSRRRYQQRYKGQDRYQSQEQQQPQQYQYQRRRRPQQTPQEQEPQQSESSSYGDFFSAGEFFRSLWSENLMGRMNRRNRRMHSNTFSSPLEYEMGV</sequence>
<comment type="caution">
    <text evidence="2">The sequence shown here is derived from an EMBL/GenBank/DDBJ whole genome shotgun (WGS) entry which is preliminary data.</text>
</comment>
<feature type="region of interest" description="Disordered" evidence="1">
    <location>
        <begin position="678"/>
        <end position="754"/>
    </location>
</feature>
<feature type="compositionally biased region" description="Low complexity" evidence="1">
    <location>
        <begin position="249"/>
        <end position="262"/>
    </location>
</feature>
<feature type="compositionally biased region" description="Polar residues" evidence="1">
    <location>
        <begin position="212"/>
        <end position="237"/>
    </location>
</feature>
<feature type="region of interest" description="Disordered" evidence="1">
    <location>
        <begin position="313"/>
        <end position="370"/>
    </location>
</feature>
<feature type="compositionally biased region" description="Basic and acidic residues" evidence="1">
    <location>
        <begin position="472"/>
        <end position="485"/>
    </location>
</feature>